<proteinExistence type="inferred from homology"/>
<keyword evidence="5" id="KW-0378">Hydrolase</keyword>
<dbReference type="GeneID" id="4839661"/>
<keyword evidence="7" id="KW-0325">Glycoprotein</keyword>
<accession>A3LW35</accession>
<dbReference type="eggNOG" id="KOG2541">
    <property type="taxonomic scope" value="Eukaryota"/>
</dbReference>
<evidence type="ECO:0000256" key="6">
    <source>
        <dbReference type="ARBA" id="ARBA00023157"/>
    </source>
</evidence>
<evidence type="ECO:0000256" key="1">
    <source>
        <dbReference type="ARBA" id="ARBA00010758"/>
    </source>
</evidence>
<keyword evidence="10" id="KW-1185">Reference proteome</keyword>
<evidence type="ECO:0000256" key="5">
    <source>
        <dbReference type="ARBA" id="ARBA00022801"/>
    </source>
</evidence>
<reference evidence="9 10" key="1">
    <citation type="journal article" date="2007" name="Nat. Biotechnol.">
        <title>Genome sequence of the lignocellulose-bioconverting and xylose-fermenting yeast Pichia stipitis.</title>
        <authorList>
            <person name="Jeffries T.W."/>
            <person name="Grigoriev I.V."/>
            <person name="Grimwood J."/>
            <person name="Laplaza J.M."/>
            <person name="Aerts A."/>
            <person name="Salamov A."/>
            <person name="Schmutz J."/>
            <person name="Lindquist E."/>
            <person name="Dehal P."/>
            <person name="Shapiro H."/>
            <person name="Jin Y.S."/>
            <person name="Passoth V."/>
            <person name="Richardson P.M."/>
        </authorList>
    </citation>
    <scope>NUCLEOTIDE SEQUENCE [LARGE SCALE GENOMIC DNA]</scope>
    <source>
        <strain evidence="10">ATCC 58785 / CBS 6054 / NBRC 10063 / NRRL Y-11545</strain>
    </source>
</reference>
<keyword evidence="6" id="KW-1015">Disulfide bond</keyword>
<dbReference type="EMBL" id="CP000499">
    <property type="protein sequence ID" value="ABN66895.2"/>
    <property type="molecule type" value="Genomic_DNA"/>
</dbReference>
<evidence type="ECO:0000313" key="10">
    <source>
        <dbReference type="Proteomes" id="UP000002258"/>
    </source>
</evidence>
<dbReference type="Pfam" id="PF02089">
    <property type="entry name" value="Palm_thioest"/>
    <property type="match status" value="1"/>
</dbReference>
<organism evidence="9 10">
    <name type="scientific">Scheffersomyces stipitis (strain ATCC 58785 / CBS 6054 / NBRC 10063 / NRRL Y-11545)</name>
    <name type="common">Yeast</name>
    <name type="synonym">Pichia stipitis</name>
    <dbReference type="NCBI Taxonomy" id="322104"/>
    <lineage>
        <taxon>Eukaryota</taxon>
        <taxon>Fungi</taxon>
        <taxon>Dikarya</taxon>
        <taxon>Ascomycota</taxon>
        <taxon>Saccharomycotina</taxon>
        <taxon>Pichiomycetes</taxon>
        <taxon>Debaryomycetaceae</taxon>
        <taxon>Scheffersomyces</taxon>
    </lineage>
</organism>
<comment type="similarity">
    <text evidence="1">Belongs to the palmitoyl-protein thioesterase family.</text>
</comment>
<evidence type="ECO:0000256" key="8">
    <source>
        <dbReference type="ARBA" id="ARBA00031934"/>
    </source>
</evidence>
<dbReference type="InterPro" id="IPR002472">
    <property type="entry name" value="Palm_thioest"/>
</dbReference>
<dbReference type="FunFam" id="3.40.50.1820:FF:000107">
    <property type="entry name" value="Palmitoyl-protein thioesterase 1"/>
    <property type="match status" value="1"/>
</dbReference>
<protein>
    <recommendedName>
        <fullName evidence="3">Palmitoyl-protein thioesterase 1</fullName>
        <ecNumber evidence="2">3.1.2.22</ecNumber>
    </recommendedName>
    <alternativeName>
        <fullName evidence="8">Palmitoyl-protein hydrolase 1</fullName>
    </alternativeName>
</protein>
<dbReference type="AlphaFoldDB" id="A3LW35"/>
<dbReference type="KEGG" id="pic:PICST_83712"/>
<dbReference type="PANTHER" id="PTHR11247:SF8">
    <property type="entry name" value="PALMITOYL-PROTEIN THIOESTERASE 1"/>
    <property type="match status" value="1"/>
</dbReference>
<dbReference type="OrthoDB" id="10263094at2759"/>
<dbReference type="PRINTS" id="PR00414">
    <property type="entry name" value="PPTHIESTRASE"/>
</dbReference>
<dbReference type="PANTHER" id="PTHR11247">
    <property type="entry name" value="PALMITOYL-PROTEIN THIOESTERASE/DOLICHYLDIPHOSPHATASE 1"/>
    <property type="match status" value="1"/>
</dbReference>
<evidence type="ECO:0000256" key="2">
    <source>
        <dbReference type="ARBA" id="ARBA00012423"/>
    </source>
</evidence>
<gene>
    <name evidence="9" type="ORF">PICST_83712</name>
</gene>
<dbReference type="InterPro" id="IPR029058">
    <property type="entry name" value="AB_hydrolase_fold"/>
</dbReference>
<dbReference type="Gene3D" id="3.40.50.1820">
    <property type="entry name" value="alpha/beta hydrolase"/>
    <property type="match status" value="1"/>
</dbReference>
<dbReference type="Proteomes" id="UP000002258">
    <property type="component" value="Chromosome 5"/>
</dbReference>
<evidence type="ECO:0000313" key="9">
    <source>
        <dbReference type="EMBL" id="ABN66895.2"/>
    </source>
</evidence>
<evidence type="ECO:0000256" key="7">
    <source>
        <dbReference type="ARBA" id="ARBA00023180"/>
    </source>
</evidence>
<dbReference type="GO" id="GO:0008474">
    <property type="term" value="F:palmitoyl-(protein) hydrolase activity"/>
    <property type="evidence" value="ECO:0007669"/>
    <property type="project" value="UniProtKB-EC"/>
</dbReference>
<dbReference type="InParanoid" id="A3LW35"/>
<keyword evidence="4" id="KW-0732">Signal</keyword>
<evidence type="ECO:0000256" key="3">
    <source>
        <dbReference type="ARBA" id="ARBA00014212"/>
    </source>
</evidence>
<dbReference type="EC" id="3.1.2.22" evidence="2"/>
<dbReference type="HOGENOM" id="CLU_050129_0_1_1"/>
<evidence type="ECO:0000256" key="4">
    <source>
        <dbReference type="ARBA" id="ARBA00022729"/>
    </source>
</evidence>
<sequence length="329" mass="37339">MQLSTLLNVQYILGWFADQAERPAEGLRRLGQELELFPEVEDYSQWPPSTPIPKPVVLWHGLGDNFNSSGMHKVATIFESLHPDIYVHSVQLAEDPASDEQKSFVGDANEQLDIVCKQLSKVPQLRQGFDIVGFSQGGVFARALVERCSSISVSNLITFGAPHNGVSELPMCKDANDWLCKNRNEVLKKSVWFDNVQKYIIPAQYFRTPKDYSSYLKYSNFLADINNERTEVNITYKRNLSKLSKFVMVTFDDDTTLIPKDSAGFQDIDAETDAIIPFEQTIIYTRDLLGLQSLHSLGKIDFYSIEGDHMQIPESFLVMIGVKYIGSYW</sequence>
<dbReference type="SUPFAM" id="SSF53474">
    <property type="entry name" value="alpha/beta-Hydrolases"/>
    <property type="match status" value="1"/>
</dbReference>
<dbReference type="RefSeq" id="XP_001384924.2">
    <property type="nucleotide sequence ID" value="XM_001384887.1"/>
</dbReference>
<dbReference type="OMA" id="KFVMVMF"/>
<name>A3LW35_PICST</name>
<dbReference type="STRING" id="322104.A3LW35"/>